<sequence>MYILFLRVTVSYCRKRLTQTGTYSSQYIFFVLRQEDKIEDLMQKVMTGLSRQPAVVENLRWSRRLRLSMRIYNKAWCCISYFLCEYFKRTVYGKAAYHSAETHQLCY</sequence>
<protein>
    <submittedName>
        <fullName evidence="1">Uncharacterized protein</fullName>
    </submittedName>
</protein>
<dbReference type="AlphaFoldDB" id="A0A8D9HQN1"/>
<proteinExistence type="predicted"/>
<dbReference type="Proteomes" id="UP000694005">
    <property type="component" value="Chromosome A07"/>
</dbReference>
<evidence type="ECO:0000313" key="2">
    <source>
        <dbReference type="Proteomes" id="UP000694005"/>
    </source>
</evidence>
<dbReference type="EMBL" id="LS974623">
    <property type="protein sequence ID" value="CAG7903650.1"/>
    <property type="molecule type" value="Genomic_DNA"/>
</dbReference>
<gene>
    <name evidence="1" type="ORF">BRAPAZ1V2_A07P32940.2</name>
</gene>
<dbReference type="Gramene" id="A07p32940.2_BraZ1">
    <property type="protein sequence ID" value="A07p32940.2_BraZ1.CDS"/>
    <property type="gene ID" value="A07g32940.2_BraZ1"/>
</dbReference>
<reference evidence="1 2" key="1">
    <citation type="submission" date="2021-07" db="EMBL/GenBank/DDBJ databases">
        <authorList>
            <consortium name="Genoscope - CEA"/>
            <person name="William W."/>
        </authorList>
    </citation>
    <scope>NUCLEOTIDE SEQUENCE [LARGE SCALE GENOMIC DNA]</scope>
</reference>
<name>A0A8D9HQN1_BRACM</name>
<organism evidence="1 2">
    <name type="scientific">Brassica campestris</name>
    <name type="common">Field mustard</name>
    <dbReference type="NCBI Taxonomy" id="3711"/>
    <lineage>
        <taxon>Eukaryota</taxon>
        <taxon>Viridiplantae</taxon>
        <taxon>Streptophyta</taxon>
        <taxon>Embryophyta</taxon>
        <taxon>Tracheophyta</taxon>
        <taxon>Spermatophyta</taxon>
        <taxon>Magnoliopsida</taxon>
        <taxon>eudicotyledons</taxon>
        <taxon>Gunneridae</taxon>
        <taxon>Pentapetalae</taxon>
        <taxon>rosids</taxon>
        <taxon>malvids</taxon>
        <taxon>Brassicales</taxon>
        <taxon>Brassicaceae</taxon>
        <taxon>Brassiceae</taxon>
        <taxon>Brassica</taxon>
    </lineage>
</organism>
<accession>A0A8D9HQN1</accession>
<evidence type="ECO:0000313" key="1">
    <source>
        <dbReference type="EMBL" id="CAG7903650.1"/>
    </source>
</evidence>